<evidence type="ECO:0008006" key="3">
    <source>
        <dbReference type="Google" id="ProtNLM"/>
    </source>
</evidence>
<dbReference type="AlphaFoldDB" id="A0A0C2T4S2"/>
<evidence type="ECO:0000313" key="2">
    <source>
        <dbReference type="Proteomes" id="UP000054549"/>
    </source>
</evidence>
<keyword evidence="2" id="KW-1185">Reference proteome</keyword>
<evidence type="ECO:0000313" key="1">
    <source>
        <dbReference type="EMBL" id="KIL61519.1"/>
    </source>
</evidence>
<accession>A0A0C2T4S2</accession>
<gene>
    <name evidence="1" type="ORF">M378DRAFT_166801</name>
</gene>
<dbReference type="InParanoid" id="A0A0C2T4S2"/>
<dbReference type="Proteomes" id="UP000054549">
    <property type="component" value="Unassembled WGS sequence"/>
</dbReference>
<proteinExistence type="predicted"/>
<dbReference type="EMBL" id="KN818283">
    <property type="protein sequence ID" value="KIL61519.1"/>
    <property type="molecule type" value="Genomic_DNA"/>
</dbReference>
<protein>
    <recommendedName>
        <fullName evidence="3">C2H2-type domain-containing protein</fullName>
    </recommendedName>
</protein>
<reference evidence="1 2" key="1">
    <citation type="submission" date="2014-04" db="EMBL/GenBank/DDBJ databases">
        <title>Evolutionary Origins and Diversification of the Mycorrhizal Mutualists.</title>
        <authorList>
            <consortium name="DOE Joint Genome Institute"/>
            <consortium name="Mycorrhizal Genomics Consortium"/>
            <person name="Kohler A."/>
            <person name="Kuo A."/>
            <person name="Nagy L.G."/>
            <person name="Floudas D."/>
            <person name="Copeland A."/>
            <person name="Barry K.W."/>
            <person name="Cichocki N."/>
            <person name="Veneault-Fourrey C."/>
            <person name="LaButti K."/>
            <person name="Lindquist E.A."/>
            <person name="Lipzen A."/>
            <person name="Lundell T."/>
            <person name="Morin E."/>
            <person name="Murat C."/>
            <person name="Riley R."/>
            <person name="Ohm R."/>
            <person name="Sun H."/>
            <person name="Tunlid A."/>
            <person name="Henrissat B."/>
            <person name="Grigoriev I.V."/>
            <person name="Hibbett D.S."/>
            <person name="Martin F."/>
        </authorList>
    </citation>
    <scope>NUCLEOTIDE SEQUENCE [LARGE SCALE GENOMIC DNA]</scope>
    <source>
        <strain evidence="1 2">Koide BX008</strain>
    </source>
</reference>
<organism evidence="1 2">
    <name type="scientific">Amanita muscaria (strain Koide BX008)</name>
    <dbReference type="NCBI Taxonomy" id="946122"/>
    <lineage>
        <taxon>Eukaryota</taxon>
        <taxon>Fungi</taxon>
        <taxon>Dikarya</taxon>
        <taxon>Basidiomycota</taxon>
        <taxon>Agaricomycotina</taxon>
        <taxon>Agaricomycetes</taxon>
        <taxon>Agaricomycetidae</taxon>
        <taxon>Agaricales</taxon>
        <taxon>Pluteineae</taxon>
        <taxon>Amanitaceae</taxon>
        <taxon>Amanita</taxon>
    </lineage>
</organism>
<name>A0A0C2T4S2_AMAMK</name>
<sequence length="236" mass="26236">MPPSSNVPPNYFMHSVPTLSFPPSSCGGIERPDSEIFRHPPLSDLGPASVTLRSDPHFVWQDPSSSLEPASATLRPDPVLFLQDIDAKPMTVRARFDASWQEWQDLLGQKQDALARRSAQMSSICKTATLLPNEGEAWTIAPHTLAPPQPILSSPSAMTSAQPKTQSRPAYTVYNREGNKIFRCQCGHKTLRKGDMTRHHQSLVHASKSQGCSCGKRYTRKDSLRRHKMACIYSLV</sequence>
<dbReference type="OrthoDB" id="3128047at2759"/>
<dbReference type="HOGENOM" id="CLU_1142356_0_0_1"/>